<reference evidence="10" key="1">
    <citation type="submission" date="2025-08" db="UniProtKB">
        <authorList>
            <consortium name="RefSeq"/>
        </authorList>
    </citation>
    <scope>IDENTIFICATION</scope>
    <source>
        <tissue evidence="10">Whole organism</tissue>
    </source>
</reference>
<feature type="compositionally biased region" description="Polar residues" evidence="7">
    <location>
        <begin position="713"/>
        <end position="730"/>
    </location>
</feature>
<feature type="compositionally biased region" description="Polar residues" evidence="7">
    <location>
        <begin position="330"/>
        <end position="341"/>
    </location>
</feature>
<dbReference type="Proteomes" id="UP000504606">
    <property type="component" value="Unplaced"/>
</dbReference>
<gene>
    <name evidence="10" type="primary">LOC113208466</name>
</gene>
<feature type="region of interest" description="Disordered" evidence="7">
    <location>
        <begin position="316"/>
        <end position="388"/>
    </location>
</feature>
<feature type="compositionally biased region" description="Low complexity" evidence="7">
    <location>
        <begin position="637"/>
        <end position="648"/>
    </location>
</feature>
<name>A0A6J1SPK6_FRAOC</name>
<keyword evidence="9" id="KW-1185">Reference proteome</keyword>
<dbReference type="RefSeq" id="XP_026281260.2">
    <property type="nucleotide sequence ID" value="XM_026425475.2"/>
</dbReference>
<dbReference type="GO" id="GO:0005634">
    <property type="term" value="C:nucleus"/>
    <property type="evidence" value="ECO:0007669"/>
    <property type="project" value="UniProtKB-SubCell"/>
</dbReference>
<feature type="region of interest" description="Disordered" evidence="7">
    <location>
        <begin position="713"/>
        <end position="737"/>
    </location>
</feature>
<comment type="similarity">
    <text evidence="2 6">Belongs to the enhancer of polycomb family.</text>
</comment>
<feature type="domain" description="Enhancer of polycomb-like N-terminal" evidence="8">
    <location>
        <begin position="7"/>
        <end position="141"/>
    </location>
</feature>
<accession>A0A6J1SPK6</accession>
<protein>
    <recommendedName>
        <fullName evidence="6">Enhancer of polycomb-like protein</fullName>
    </recommendedName>
</protein>
<sequence length="914" mass="101200">MSKLSFRARALDASKPMPIFMAEEVPDLPEYSAINRAVPQMPSGMEKEEESEHHLQRAICAGLIIPTPEVQNMADSEIYERMYPSNYKAPRQLIHVQPFSMEQDIPDYDMDSEDEQWIKAQSKKLELTPLKFEEMLDRLEKSSGQTVINVQEAKSLLKEDDDLAIAVYDYWLEKRLKTKWPLIPTVKTELRAGAAANNPYLAFRRRTEKMQTRKNRKNDETSYEKMLKLRRDLSRAVTLLEMVKRREKTKRELLHLTVEVYEKRYQAGDFSGQLLADVSALKSYQHPRPAFAPIFPNQYSISSWTNKVPIKDEVVTRKEKRPYKRRKRTAGSSVCGTTAGTGSRGGLDGYLGTQGSSEEETSSTGMRTSSPVQPAPEAEEEDEGPFAFRRNPACNYHAPLPGEFGNWPWCSKEEGGSGDHRYRFCLTSVNRPRPRCIGFARRRIGRGGRIILDREPTELDDIWRSLDFTVQDSSQCNVASSSTNHNNNEILSEIKADWLHFRPKMPQKQEKEDSDVDDGLNEDVADQSLLARRGPVTLEVQSEAPGSDTCTFSTLMELDLDRLDSDDLFPTLGSLSTLGQDFVDDSSCLDKSVEPLPAPDQKMDWELENGMVSDVVPPTKKRLHVGVTGLPTSRPVSTDTSTLSSLLTRKGDKDGFKPDKQRTGIYIVKDGSELNGPSQELTICGKNGDIRACSPTQVGCSAFFMCDSNNGGLPQSNGESSPRKSASVTRLNPPPPYPSTSLTQCLTGNGSWNHIDVGSKSSGPVVVVNHSDSLTSSRVQRPTGTSTPTVILSNGPLPSATSAECLSGVAGNMSGIRPSTSIDLNRKIALVHQPRAATVVSQISSVSAPTVIQPSSSTSEAPTTIIRQVNLLPETQKSGSSRENILKSEEISEDVCSDTNQLVRKTNSLPMEVT</sequence>
<evidence type="ECO:0000256" key="3">
    <source>
        <dbReference type="ARBA" id="ARBA00023015"/>
    </source>
</evidence>
<dbReference type="GO" id="GO:0006357">
    <property type="term" value="P:regulation of transcription by RNA polymerase II"/>
    <property type="evidence" value="ECO:0007669"/>
    <property type="project" value="InterPro"/>
</dbReference>
<evidence type="ECO:0000256" key="5">
    <source>
        <dbReference type="ARBA" id="ARBA00023242"/>
    </source>
</evidence>
<evidence type="ECO:0000313" key="9">
    <source>
        <dbReference type="Proteomes" id="UP000504606"/>
    </source>
</evidence>
<feature type="region of interest" description="Disordered" evidence="7">
    <location>
        <begin position="626"/>
        <end position="655"/>
    </location>
</feature>
<evidence type="ECO:0000256" key="2">
    <source>
        <dbReference type="ARBA" id="ARBA00008035"/>
    </source>
</evidence>
<organism evidence="9 10">
    <name type="scientific">Frankliniella occidentalis</name>
    <name type="common">Western flower thrips</name>
    <name type="synonym">Euthrips occidentalis</name>
    <dbReference type="NCBI Taxonomy" id="133901"/>
    <lineage>
        <taxon>Eukaryota</taxon>
        <taxon>Metazoa</taxon>
        <taxon>Ecdysozoa</taxon>
        <taxon>Arthropoda</taxon>
        <taxon>Hexapoda</taxon>
        <taxon>Insecta</taxon>
        <taxon>Pterygota</taxon>
        <taxon>Neoptera</taxon>
        <taxon>Paraneoptera</taxon>
        <taxon>Thysanoptera</taxon>
        <taxon>Terebrantia</taxon>
        <taxon>Thripoidea</taxon>
        <taxon>Thripidae</taxon>
        <taxon>Frankliniella</taxon>
    </lineage>
</organism>
<dbReference type="OrthoDB" id="435275at2759"/>
<dbReference type="GeneID" id="113208466"/>
<dbReference type="InterPro" id="IPR019542">
    <property type="entry name" value="Enhancer_polycomb-like_N"/>
</dbReference>
<evidence type="ECO:0000259" key="8">
    <source>
        <dbReference type="Pfam" id="PF10513"/>
    </source>
</evidence>
<evidence type="ECO:0000313" key="10">
    <source>
        <dbReference type="RefSeq" id="XP_026281260.2"/>
    </source>
</evidence>
<dbReference type="InterPro" id="IPR024943">
    <property type="entry name" value="Enhancer_polycomb"/>
</dbReference>
<keyword evidence="3 6" id="KW-0805">Transcription regulation</keyword>
<keyword evidence="5 6" id="KW-0539">Nucleus</keyword>
<dbReference type="Pfam" id="PF10513">
    <property type="entry name" value="EPL1"/>
    <property type="match status" value="1"/>
</dbReference>
<evidence type="ECO:0000256" key="6">
    <source>
        <dbReference type="RuleBase" id="RU361124"/>
    </source>
</evidence>
<evidence type="ECO:0000256" key="4">
    <source>
        <dbReference type="ARBA" id="ARBA00023163"/>
    </source>
</evidence>
<dbReference type="GO" id="GO:0035267">
    <property type="term" value="C:NuA4 histone acetyltransferase complex"/>
    <property type="evidence" value="ECO:0007669"/>
    <property type="project" value="InterPro"/>
</dbReference>
<dbReference type="KEGG" id="foc:113208466"/>
<proteinExistence type="inferred from homology"/>
<dbReference type="AlphaFoldDB" id="A0A6J1SPK6"/>
<dbReference type="PANTHER" id="PTHR14898">
    <property type="entry name" value="ENHANCER OF POLYCOMB"/>
    <property type="match status" value="1"/>
</dbReference>
<evidence type="ECO:0000256" key="1">
    <source>
        <dbReference type="ARBA" id="ARBA00004123"/>
    </source>
</evidence>
<feature type="compositionally biased region" description="Basic residues" evidence="7">
    <location>
        <begin position="318"/>
        <end position="329"/>
    </location>
</feature>
<evidence type="ECO:0000256" key="7">
    <source>
        <dbReference type="SAM" id="MobiDB-lite"/>
    </source>
</evidence>
<dbReference type="CTD" id="36238"/>
<keyword evidence="4 6" id="KW-0804">Transcription</keyword>
<comment type="subcellular location">
    <subcellularLocation>
        <location evidence="1 6">Nucleus</location>
    </subcellularLocation>
</comment>